<sequence>MNWHWKNVDQKVLSSLQLPFQVTCDHSGKKPTTENSSPTEEENSAHSSFACPLSCCDESKRFVSTFEL</sequence>
<proteinExistence type="predicted"/>
<dbReference type="InParanoid" id="A0A1X7SZK1"/>
<evidence type="ECO:0000313" key="2">
    <source>
        <dbReference type="EnsemblMetazoa" id="Aqu2.1.07616_001"/>
    </source>
</evidence>
<organism evidence="2">
    <name type="scientific">Amphimedon queenslandica</name>
    <name type="common">Sponge</name>
    <dbReference type="NCBI Taxonomy" id="400682"/>
    <lineage>
        <taxon>Eukaryota</taxon>
        <taxon>Metazoa</taxon>
        <taxon>Porifera</taxon>
        <taxon>Demospongiae</taxon>
        <taxon>Heteroscleromorpha</taxon>
        <taxon>Haplosclerida</taxon>
        <taxon>Niphatidae</taxon>
        <taxon>Amphimedon</taxon>
    </lineage>
</organism>
<accession>A0A1X7SZK1</accession>
<reference evidence="2" key="1">
    <citation type="submission" date="2017-05" db="UniProtKB">
        <authorList>
            <consortium name="EnsemblMetazoa"/>
        </authorList>
    </citation>
    <scope>IDENTIFICATION</scope>
</reference>
<protein>
    <submittedName>
        <fullName evidence="2">Uncharacterized protein</fullName>
    </submittedName>
</protein>
<dbReference type="AlphaFoldDB" id="A0A1X7SZK1"/>
<dbReference type="EnsemblMetazoa" id="Aqu2.1.07616_001">
    <property type="protein sequence ID" value="Aqu2.1.07616_001"/>
    <property type="gene ID" value="Aqu2.1.07616"/>
</dbReference>
<name>A0A1X7SZK1_AMPQE</name>
<feature type="region of interest" description="Disordered" evidence="1">
    <location>
        <begin position="25"/>
        <end position="48"/>
    </location>
</feature>
<evidence type="ECO:0000256" key="1">
    <source>
        <dbReference type="SAM" id="MobiDB-lite"/>
    </source>
</evidence>